<protein>
    <recommendedName>
        <fullName evidence="2">Probable 26S proteasome regulatory subunit p27</fullName>
    </recommendedName>
</protein>
<evidence type="ECO:0000259" key="3">
    <source>
        <dbReference type="Pfam" id="PF13180"/>
    </source>
</evidence>
<dbReference type="InterPro" id="IPR036034">
    <property type="entry name" value="PDZ_sf"/>
</dbReference>
<evidence type="ECO:0000256" key="1">
    <source>
        <dbReference type="ARBA" id="ARBA00023186"/>
    </source>
</evidence>
<sequence>MTVDNRDDAFTGLMKSLNIDVNDYNHAELARLDYPRLAQVKEEVELQLTSLFDTLKHRCNCDMDSPLVVDGFPRSDVDVVTVRLVRTKIIRLRNDHKCILGLLEKHLTRQLRSGDGKALTETRAEEAAPRVTYNIPFALVKSVAASSPAEKSGLRENDKILVFGDDVHAGNHDKLQAVGNKVKGNVGREIRVSVLRGQHKHTLVLVPTPDWPGQGLLGCHIVPY</sequence>
<dbReference type="GO" id="GO:0005634">
    <property type="term" value="C:nucleus"/>
    <property type="evidence" value="ECO:0007669"/>
    <property type="project" value="TreeGrafter"/>
</dbReference>
<dbReference type="FunFam" id="2.30.42.10:FF:000107">
    <property type="entry name" value="26S proteasome non-ATPase regulatory subunit 9"/>
    <property type="match status" value="1"/>
</dbReference>
<keyword evidence="1" id="KW-0143">Chaperone</keyword>
<dbReference type="Pfam" id="PF13180">
    <property type="entry name" value="PDZ_2"/>
    <property type="match status" value="1"/>
</dbReference>
<accession>A0AAW0VCA3</accession>
<dbReference type="Pfam" id="PF18265">
    <property type="entry name" value="Nas2_N"/>
    <property type="match status" value="1"/>
</dbReference>
<comment type="caution">
    <text evidence="5">The sequence shown here is derived from an EMBL/GenBank/DDBJ whole genome shotgun (WGS) entry which is preliminary data.</text>
</comment>
<dbReference type="Gene3D" id="2.30.42.10">
    <property type="match status" value="1"/>
</dbReference>
<dbReference type="Gene3D" id="6.10.140.1710">
    <property type="match status" value="1"/>
</dbReference>
<dbReference type="InterPro" id="IPR001478">
    <property type="entry name" value="PDZ"/>
</dbReference>
<feature type="domain" description="Nas2 N-terminal" evidence="4">
    <location>
        <begin position="36"/>
        <end position="108"/>
    </location>
</feature>
<evidence type="ECO:0000313" key="6">
    <source>
        <dbReference type="Proteomes" id="UP000230249"/>
    </source>
</evidence>
<dbReference type="SUPFAM" id="SSF50156">
    <property type="entry name" value="PDZ domain-like"/>
    <property type="match status" value="1"/>
</dbReference>
<organism evidence="5 6">
    <name type="scientific">Candidozyma auris</name>
    <name type="common">Yeast</name>
    <name type="synonym">Candida auris</name>
    <dbReference type="NCBI Taxonomy" id="498019"/>
    <lineage>
        <taxon>Eukaryota</taxon>
        <taxon>Fungi</taxon>
        <taxon>Dikarya</taxon>
        <taxon>Ascomycota</taxon>
        <taxon>Saccharomycotina</taxon>
        <taxon>Pichiomycetes</taxon>
        <taxon>Metschnikowiaceae</taxon>
        <taxon>Candidozyma</taxon>
    </lineage>
</organism>
<dbReference type="PANTHER" id="PTHR12651">
    <property type="entry name" value="26S PROTEASOME NON-ATPASE REGULATORY SUBUNIT 9"/>
    <property type="match status" value="1"/>
</dbReference>
<dbReference type="GO" id="GO:0005737">
    <property type="term" value="C:cytoplasm"/>
    <property type="evidence" value="ECO:0007669"/>
    <property type="project" value="TreeGrafter"/>
</dbReference>
<reference evidence="5 6" key="2">
    <citation type="journal article" date="2018" name="Nat. Commun.">
        <title>Genomic insights into multidrug-resistance, mating and virulence in Candida auris and related emerging species.</title>
        <authorList>
            <person name="Munoz J.F."/>
            <person name="Gade L."/>
            <person name="Chow N.A."/>
            <person name="Loparev V.N."/>
            <person name="Juieng P."/>
            <person name="Berkow E.L."/>
            <person name="Farrer R.A."/>
            <person name="Litvintseva A.P."/>
            <person name="Cuomo C.A."/>
        </authorList>
    </citation>
    <scope>GENOME REANNOTATION</scope>
    <source>
        <strain evidence="5 6">B8441</strain>
    </source>
</reference>
<name>A0AAW0VCA3_CANAR</name>
<evidence type="ECO:0000259" key="4">
    <source>
        <dbReference type="Pfam" id="PF18265"/>
    </source>
</evidence>
<dbReference type="AlphaFoldDB" id="A0AAW0VCA3"/>
<dbReference type="EMBL" id="PEKT03000004">
    <property type="protein sequence ID" value="KAK8439700.1"/>
    <property type="molecule type" value="Genomic_DNA"/>
</dbReference>
<evidence type="ECO:0000256" key="2">
    <source>
        <dbReference type="ARBA" id="ARBA00068021"/>
    </source>
</evidence>
<keyword evidence="6" id="KW-1185">Reference proteome</keyword>
<dbReference type="Proteomes" id="UP000230249">
    <property type="component" value="Unassembled WGS sequence"/>
</dbReference>
<evidence type="ECO:0000313" key="5">
    <source>
        <dbReference type="EMBL" id="KAK8439700.1"/>
    </source>
</evidence>
<dbReference type="InterPro" id="IPR040815">
    <property type="entry name" value="Nas2_N"/>
</dbReference>
<feature type="domain" description="PDZ" evidence="3">
    <location>
        <begin position="138"/>
        <end position="203"/>
    </location>
</feature>
<dbReference type="GO" id="GO:0070682">
    <property type="term" value="P:proteasome regulatory particle assembly"/>
    <property type="evidence" value="ECO:0007669"/>
    <property type="project" value="InterPro"/>
</dbReference>
<dbReference type="PANTHER" id="PTHR12651:SF1">
    <property type="entry name" value="26S PROTEASOME NON-ATPASE REGULATORY SUBUNIT 9"/>
    <property type="match status" value="1"/>
</dbReference>
<dbReference type="InterPro" id="IPR035269">
    <property type="entry name" value="PSMD9"/>
</dbReference>
<gene>
    <name evidence="5" type="ORF">B9J08_04189</name>
</gene>
<proteinExistence type="predicted"/>
<reference evidence="5 6" key="1">
    <citation type="journal article" date="2017" name="Clin. Infect. Dis.">
        <title>Simultaneous emergence of multidrug-resistant Candida auris on 3 continents confirmed by whole-genome sequencing and epidemiological analyses.</title>
        <authorList>
            <person name="Lockhart S.R."/>
            <person name="Etienne K.A."/>
            <person name="Vallabhaneni S."/>
            <person name="Farooqi J."/>
            <person name="Chowdhary A."/>
            <person name="Govender N.P."/>
            <person name="Colombo A.L."/>
            <person name="Calvo B."/>
            <person name="Cuomo C.A."/>
            <person name="Desjardins C.A."/>
            <person name="Berkow E.L."/>
            <person name="Castanheira M."/>
            <person name="Magobo R.E."/>
            <person name="Jabeen K."/>
            <person name="Asghar R.J."/>
            <person name="Meis J.F."/>
            <person name="Jackson B."/>
            <person name="Chiller T."/>
            <person name="Litvintseva A.P."/>
        </authorList>
    </citation>
    <scope>NUCLEOTIDE SEQUENCE [LARGE SCALE GENOMIC DNA]</scope>
    <source>
        <strain evidence="5 6">B8441</strain>
    </source>
</reference>